<feature type="domain" description="HTH tetR-type" evidence="3">
    <location>
        <begin position="9"/>
        <end position="69"/>
    </location>
</feature>
<evidence type="ECO:0000259" key="3">
    <source>
        <dbReference type="PROSITE" id="PS50977"/>
    </source>
</evidence>
<evidence type="ECO:0000313" key="4">
    <source>
        <dbReference type="EMBL" id="PPJ18786.1"/>
    </source>
</evidence>
<feature type="DNA-binding region" description="H-T-H motif" evidence="2">
    <location>
        <begin position="32"/>
        <end position="51"/>
    </location>
</feature>
<reference evidence="4 5" key="1">
    <citation type="submission" date="2018-02" db="EMBL/GenBank/DDBJ databases">
        <title>8 Nocardia nova and 1 Nocardia cyriacigeorgica strain used for evolution to TMP-SMX.</title>
        <authorList>
            <person name="Mehta H."/>
            <person name="Weng J."/>
            <person name="Shamoo Y."/>
        </authorList>
    </citation>
    <scope>NUCLEOTIDE SEQUENCE [LARGE SCALE GENOMIC DNA]</scope>
    <source>
        <strain evidence="4 5">BAA2227</strain>
    </source>
</reference>
<evidence type="ECO:0000313" key="5">
    <source>
        <dbReference type="Proteomes" id="UP000238356"/>
    </source>
</evidence>
<dbReference type="Gene3D" id="1.10.357.10">
    <property type="entry name" value="Tetracycline Repressor, domain 2"/>
    <property type="match status" value="1"/>
</dbReference>
<keyword evidence="5" id="KW-1185">Reference proteome</keyword>
<dbReference type="PANTHER" id="PTHR30055">
    <property type="entry name" value="HTH-TYPE TRANSCRIPTIONAL REGULATOR RUTR"/>
    <property type="match status" value="1"/>
</dbReference>
<name>A0A2S5ZUG2_9NOCA</name>
<dbReference type="InterPro" id="IPR041484">
    <property type="entry name" value="TetR_C_25"/>
</dbReference>
<gene>
    <name evidence="4" type="ORF">C5F51_36125</name>
</gene>
<dbReference type="EMBL" id="PSZD01000053">
    <property type="protein sequence ID" value="PPJ18786.1"/>
    <property type="molecule type" value="Genomic_DNA"/>
</dbReference>
<protein>
    <submittedName>
        <fullName evidence="4">TetR family transcriptional regulator</fullName>
    </submittedName>
</protein>
<proteinExistence type="predicted"/>
<dbReference type="GO" id="GO:0000976">
    <property type="term" value="F:transcription cis-regulatory region binding"/>
    <property type="evidence" value="ECO:0007669"/>
    <property type="project" value="TreeGrafter"/>
</dbReference>
<evidence type="ECO:0000256" key="1">
    <source>
        <dbReference type="ARBA" id="ARBA00023125"/>
    </source>
</evidence>
<dbReference type="InterPro" id="IPR009057">
    <property type="entry name" value="Homeodomain-like_sf"/>
</dbReference>
<keyword evidence="1 2" id="KW-0238">DNA-binding</keyword>
<dbReference type="InterPro" id="IPR001647">
    <property type="entry name" value="HTH_TetR"/>
</dbReference>
<dbReference type="PANTHER" id="PTHR30055:SF219">
    <property type="entry name" value="TRANSCRIPTIONAL REGULATORY PROTEIN"/>
    <property type="match status" value="1"/>
</dbReference>
<comment type="caution">
    <text evidence="4">The sequence shown here is derived from an EMBL/GenBank/DDBJ whole genome shotgun (WGS) entry which is preliminary data.</text>
</comment>
<sequence length="211" mass="22522">MRSPEDVDRTARARIRDEALRLFAERGPDAVTIRDIAAAAVVSPALVMRHYRSKDGLREVVDDYVATVFGSLLEQVARPDEAGVFDVGRSRGLAELVIDQLPADSAVPLYLGRMLLAGGAAGSALFARLYALSRDTLDGMAAAGAVDVGPDPAVRAAILLVNDLAVLMLRPRLNEVLGFELLSASGMQRWGTEVLAIYQHGIANDRSAPDG</sequence>
<dbReference type="Pfam" id="PF00440">
    <property type="entry name" value="TetR_N"/>
    <property type="match status" value="1"/>
</dbReference>
<evidence type="ECO:0000256" key="2">
    <source>
        <dbReference type="PROSITE-ProRule" id="PRU00335"/>
    </source>
</evidence>
<dbReference type="GO" id="GO:0003700">
    <property type="term" value="F:DNA-binding transcription factor activity"/>
    <property type="evidence" value="ECO:0007669"/>
    <property type="project" value="TreeGrafter"/>
</dbReference>
<dbReference type="PROSITE" id="PS50977">
    <property type="entry name" value="HTH_TETR_2"/>
    <property type="match status" value="1"/>
</dbReference>
<dbReference type="SUPFAM" id="SSF46689">
    <property type="entry name" value="Homeodomain-like"/>
    <property type="match status" value="1"/>
</dbReference>
<dbReference type="InterPro" id="IPR050109">
    <property type="entry name" value="HTH-type_TetR-like_transc_reg"/>
</dbReference>
<dbReference type="AlphaFoldDB" id="A0A2S5ZUG2"/>
<accession>A0A2S5ZUG2</accession>
<organism evidence="4 5">
    <name type="scientific">Nocardia nova</name>
    <dbReference type="NCBI Taxonomy" id="37330"/>
    <lineage>
        <taxon>Bacteria</taxon>
        <taxon>Bacillati</taxon>
        <taxon>Actinomycetota</taxon>
        <taxon>Actinomycetes</taxon>
        <taxon>Mycobacteriales</taxon>
        <taxon>Nocardiaceae</taxon>
        <taxon>Nocardia</taxon>
    </lineage>
</organism>
<dbReference type="Pfam" id="PF17933">
    <property type="entry name" value="TetR_C_25"/>
    <property type="match status" value="1"/>
</dbReference>
<dbReference type="Proteomes" id="UP000238356">
    <property type="component" value="Unassembled WGS sequence"/>
</dbReference>
<dbReference type="RefSeq" id="WP_104364918.1">
    <property type="nucleotide sequence ID" value="NZ_PSZD01000053.1"/>
</dbReference>